<dbReference type="NCBIfam" id="TIGR02937">
    <property type="entry name" value="sigma70-ECF"/>
    <property type="match status" value="1"/>
</dbReference>
<name>G5CJ29_9FIRM</name>
<evidence type="ECO:0000313" key="8">
    <source>
        <dbReference type="EMBL" id="AEP14306.1"/>
    </source>
</evidence>
<dbReference type="InterPro" id="IPR007627">
    <property type="entry name" value="RNA_pol_sigma70_r2"/>
</dbReference>
<evidence type="ECO:0000256" key="2">
    <source>
        <dbReference type="ARBA" id="ARBA00023015"/>
    </source>
</evidence>
<organism evidence="8">
    <name type="scientific">Sulfobacillus thermotolerans</name>
    <dbReference type="NCBI Taxonomy" id="338644"/>
    <lineage>
        <taxon>Bacteria</taxon>
        <taxon>Bacillati</taxon>
        <taxon>Bacillota</taxon>
        <taxon>Clostridia</taxon>
        <taxon>Eubacteriales</taxon>
        <taxon>Clostridiales Family XVII. Incertae Sedis</taxon>
        <taxon>Sulfobacillus</taxon>
    </lineage>
</organism>
<evidence type="ECO:0000259" key="7">
    <source>
        <dbReference type="Pfam" id="PF08281"/>
    </source>
</evidence>
<dbReference type="SUPFAM" id="SSF88946">
    <property type="entry name" value="Sigma2 domain of RNA polymerase sigma factors"/>
    <property type="match status" value="1"/>
</dbReference>
<feature type="domain" description="RNA polymerase sigma factor 70 region 4 type 2" evidence="7">
    <location>
        <begin position="81"/>
        <end position="129"/>
    </location>
</feature>
<dbReference type="Gene3D" id="1.10.1740.10">
    <property type="match status" value="1"/>
</dbReference>
<dbReference type="InterPro" id="IPR039425">
    <property type="entry name" value="RNA_pol_sigma-70-like"/>
</dbReference>
<dbReference type="InterPro" id="IPR036388">
    <property type="entry name" value="WH-like_DNA-bd_sf"/>
</dbReference>
<protein>
    <submittedName>
        <fullName evidence="8">RNA polymerase sigma-70 family protein</fullName>
    </submittedName>
</protein>
<dbReference type="Gene3D" id="1.10.10.10">
    <property type="entry name" value="Winged helix-like DNA-binding domain superfamily/Winged helix DNA-binding domain"/>
    <property type="match status" value="1"/>
</dbReference>
<keyword evidence="3" id="KW-0731">Sigma factor</keyword>
<dbReference type="InterPro" id="IPR014284">
    <property type="entry name" value="RNA_pol_sigma-70_dom"/>
</dbReference>
<evidence type="ECO:0000259" key="6">
    <source>
        <dbReference type="Pfam" id="PF04542"/>
    </source>
</evidence>
<dbReference type="CDD" id="cd06171">
    <property type="entry name" value="Sigma70_r4"/>
    <property type="match status" value="1"/>
</dbReference>
<dbReference type="SUPFAM" id="SSF88659">
    <property type="entry name" value="Sigma3 and sigma4 domains of RNA polymerase sigma factors"/>
    <property type="match status" value="1"/>
</dbReference>
<dbReference type="PANTHER" id="PTHR43133">
    <property type="entry name" value="RNA POLYMERASE ECF-TYPE SIGMA FACTO"/>
    <property type="match status" value="1"/>
</dbReference>
<dbReference type="Pfam" id="PF08281">
    <property type="entry name" value="Sigma70_r4_2"/>
    <property type="match status" value="1"/>
</dbReference>
<geneLocation type="plasmid" evidence="8">
    <name>pL15</name>
</geneLocation>
<evidence type="ECO:0000256" key="1">
    <source>
        <dbReference type="ARBA" id="ARBA00010641"/>
    </source>
</evidence>
<dbReference type="Pfam" id="PF04542">
    <property type="entry name" value="Sigma70_r2"/>
    <property type="match status" value="1"/>
</dbReference>
<keyword evidence="4" id="KW-0238">DNA-binding</keyword>
<dbReference type="InterPro" id="IPR013325">
    <property type="entry name" value="RNA_pol_sigma_r2"/>
</dbReference>
<gene>
    <name evidence="8" type="primary">orfL58</name>
</gene>
<evidence type="ECO:0000256" key="4">
    <source>
        <dbReference type="ARBA" id="ARBA00023125"/>
    </source>
</evidence>
<feature type="domain" description="RNA polymerase sigma-70 region 2" evidence="6">
    <location>
        <begin position="3"/>
        <end position="55"/>
    </location>
</feature>
<dbReference type="InterPro" id="IPR013249">
    <property type="entry name" value="RNA_pol_sigma70_r4_t2"/>
</dbReference>
<comment type="similarity">
    <text evidence="1">Belongs to the sigma-70 factor family. ECF subfamily.</text>
</comment>
<dbReference type="InterPro" id="IPR013324">
    <property type="entry name" value="RNA_pol_sigma_r3/r4-like"/>
</dbReference>
<dbReference type="GO" id="GO:0016987">
    <property type="term" value="F:sigma factor activity"/>
    <property type="evidence" value="ECO:0007669"/>
    <property type="project" value="UniProtKB-KW"/>
</dbReference>
<sequence length="145" mass="17284">MLSHTHDRQLAQDIAQEIFWRLYQWHERHPRQVVHGGWLFTTARHLIIDARRKNRDSPNNLRVEEVKSSDPLMEQQVVQRLAVEDALRHLAPADQECLWLFYYQSLSVAEIAARVGLSETVRTRLHRARHRFAHVWKENHDDPVE</sequence>
<dbReference type="AlphaFoldDB" id="G5CJ29"/>
<dbReference type="GO" id="GO:0003677">
    <property type="term" value="F:DNA binding"/>
    <property type="evidence" value="ECO:0007669"/>
    <property type="project" value="UniProtKB-KW"/>
</dbReference>
<dbReference type="GO" id="GO:0006352">
    <property type="term" value="P:DNA-templated transcription initiation"/>
    <property type="evidence" value="ECO:0007669"/>
    <property type="project" value="InterPro"/>
</dbReference>
<reference evidence="8" key="1">
    <citation type="journal article" date="2011" name="Appl. Environ. Microbiol.">
        <title>Two Large, Related, Cryptic Plasmids from Geographically Distinct Isolates of Sulfobacillus thermotolerans.</title>
        <authorList>
            <person name="Deane S.M."/>
            <person name="Rawlings D.E."/>
        </authorList>
    </citation>
    <scope>NUCLEOTIDE SEQUENCE</scope>
    <source>
        <strain evidence="8">L15</strain>
        <plasmid evidence="8">pL15</plasmid>
    </source>
</reference>
<keyword evidence="5" id="KW-0804">Transcription</keyword>
<dbReference type="EMBL" id="JN119829">
    <property type="protein sequence ID" value="AEP14306.1"/>
    <property type="molecule type" value="Genomic_DNA"/>
</dbReference>
<keyword evidence="2" id="KW-0805">Transcription regulation</keyword>
<evidence type="ECO:0000256" key="5">
    <source>
        <dbReference type="ARBA" id="ARBA00023163"/>
    </source>
</evidence>
<dbReference type="PANTHER" id="PTHR43133:SF52">
    <property type="entry name" value="ECF RNA POLYMERASE SIGMA FACTOR SIGL"/>
    <property type="match status" value="1"/>
</dbReference>
<proteinExistence type="inferred from homology"/>
<evidence type="ECO:0000256" key="3">
    <source>
        <dbReference type="ARBA" id="ARBA00023082"/>
    </source>
</evidence>
<accession>G5CJ29</accession>
<keyword evidence="8" id="KW-0614">Plasmid</keyword>